<dbReference type="AlphaFoldDB" id="A0A9W4CGE3"/>
<sequence>MLQAAGQTHQADIILADLGPNLGAINRAALIASDYVVVPLSPDLFSLQGLKNLGPTLRRWREEWNEQLAKNPVSDLTLPTGQIQPLGYIVLQHSVRLDRPVKAYQRWMAGIPNVYREAVLMEEGNSNLLLSEDPYCLALLKYYQSLMPLAQEAHKPMFHLKPADGAIGAHLQAVQSAYRDFNQLAQKIAALVETPINYLT</sequence>
<dbReference type="Proteomes" id="UP001153719">
    <property type="component" value="Chromosome"/>
</dbReference>
<dbReference type="Pfam" id="PF13614">
    <property type="entry name" value="AAA_31"/>
    <property type="match status" value="1"/>
</dbReference>
<dbReference type="Gene3D" id="3.40.50.300">
    <property type="entry name" value="P-loop containing nucleotide triphosphate hydrolases"/>
    <property type="match status" value="1"/>
</dbReference>
<dbReference type="InterPro" id="IPR025669">
    <property type="entry name" value="AAA_dom"/>
</dbReference>
<dbReference type="PANTHER" id="PTHR13696:SF99">
    <property type="entry name" value="COBYRINIC ACID AC-DIAMIDE SYNTHASE"/>
    <property type="match status" value="1"/>
</dbReference>
<dbReference type="RefSeq" id="WP_254173182.1">
    <property type="nucleotide sequence ID" value="NZ_LR882967.1"/>
</dbReference>
<dbReference type="SUPFAM" id="SSF52540">
    <property type="entry name" value="P-loop containing nucleoside triphosphate hydrolases"/>
    <property type="match status" value="1"/>
</dbReference>
<dbReference type="KEGG" id="ppsu:NO713_01055"/>
<dbReference type="CDD" id="cd02042">
    <property type="entry name" value="ParAB_family"/>
    <property type="match status" value="1"/>
</dbReference>
<evidence type="ECO:0000313" key="2">
    <source>
        <dbReference type="EMBL" id="CAD5927258.1"/>
    </source>
</evidence>
<keyword evidence="3" id="KW-1185">Reference proteome</keyword>
<name>A0A9W4CGE3_9CYAN</name>
<evidence type="ECO:0000313" key="3">
    <source>
        <dbReference type="Proteomes" id="UP001153719"/>
    </source>
</evidence>
<organism evidence="2 3">
    <name type="scientific">Planktothrix pseudagardhii</name>
    <dbReference type="NCBI Taxonomy" id="132604"/>
    <lineage>
        <taxon>Bacteria</taxon>
        <taxon>Bacillati</taxon>
        <taxon>Cyanobacteriota</taxon>
        <taxon>Cyanophyceae</taxon>
        <taxon>Oscillatoriophycideae</taxon>
        <taxon>Oscillatoriales</taxon>
        <taxon>Microcoleaceae</taxon>
        <taxon>Planktothrix</taxon>
    </lineage>
</organism>
<evidence type="ECO:0000259" key="1">
    <source>
        <dbReference type="Pfam" id="PF13614"/>
    </source>
</evidence>
<dbReference type="InterPro" id="IPR050678">
    <property type="entry name" value="DNA_Partitioning_ATPase"/>
</dbReference>
<reference evidence="2" key="1">
    <citation type="submission" date="2020-09" db="EMBL/GenBank/DDBJ databases">
        <authorList>
            <person name="Blom J."/>
        </authorList>
    </citation>
    <scope>NUCLEOTIDE SEQUENCE</scope>
    <source>
        <strain evidence="2">No.713</strain>
    </source>
</reference>
<protein>
    <submittedName>
        <fullName evidence="2">Cobyrinic acid ac-diamide synthase</fullName>
    </submittedName>
</protein>
<accession>A0A9W4CGE3</accession>
<feature type="domain" description="AAA" evidence="1">
    <location>
        <begin position="11"/>
        <end position="69"/>
    </location>
</feature>
<dbReference type="InterPro" id="IPR027417">
    <property type="entry name" value="P-loop_NTPase"/>
</dbReference>
<dbReference type="EMBL" id="LR882967">
    <property type="protein sequence ID" value="CAD5927258.1"/>
    <property type="molecule type" value="Genomic_DNA"/>
</dbReference>
<proteinExistence type="predicted"/>
<dbReference type="PANTHER" id="PTHR13696">
    <property type="entry name" value="P-LOOP CONTAINING NUCLEOSIDE TRIPHOSPHATE HYDROLASE"/>
    <property type="match status" value="1"/>
</dbReference>
<gene>
    <name evidence="2" type="ORF">NO713_01055</name>
</gene>